<dbReference type="EMBL" id="JAYMGO010000023">
    <property type="protein sequence ID" value="KAL1250249.1"/>
    <property type="molecule type" value="Genomic_DNA"/>
</dbReference>
<dbReference type="Proteomes" id="UP001558613">
    <property type="component" value="Unassembled WGS sequence"/>
</dbReference>
<keyword evidence="2" id="KW-1185">Reference proteome</keyword>
<proteinExistence type="predicted"/>
<evidence type="ECO:0000313" key="2">
    <source>
        <dbReference type="Proteomes" id="UP001558613"/>
    </source>
</evidence>
<gene>
    <name evidence="1" type="ORF">QQF64_021254</name>
</gene>
<sequence>MKTNPPIHPSPTKPCSPQRTVDINIVSFLFCQGQFSLPLKSTPSRVERKYSEACLNRTPDHDNNMDRCKMGLCTISRKQNTSVPAGSFACPPTINSPQR</sequence>
<comment type="caution">
    <text evidence="1">The sequence shown here is derived from an EMBL/GenBank/DDBJ whole genome shotgun (WGS) entry which is preliminary data.</text>
</comment>
<evidence type="ECO:0000313" key="1">
    <source>
        <dbReference type="EMBL" id="KAL1250249.1"/>
    </source>
</evidence>
<name>A0ABR3LBF3_9TELE</name>
<accession>A0ABR3LBF3</accession>
<organism evidence="1 2">
    <name type="scientific">Cirrhinus molitorella</name>
    <name type="common">mud carp</name>
    <dbReference type="NCBI Taxonomy" id="172907"/>
    <lineage>
        <taxon>Eukaryota</taxon>
        <taxon>Metazoa</taxon>
        <taxon>Chordata</taxon>
        <taxon>Craniata</taxon>
        <taxon>Vertebrata</taxon>
        <taxon>Euteleostomi</taxon>
        <taxon>Actinopterygii</taxon>
        <taxon>Neopterygii</taxon>
        <taxon>Teleostei</taxon>
        <taxon>Ostariophysi</taxon>
        <taxon>Cypriniformes</taxon>
        <taxon>Cyprinidae</taxon>
        <taxon>Labeoninae</taxon>
        <taxon>Labeonini</taxon>
        <taxon>Cirrhinus</taxon>
    </lineage>
</organism>
<reference evidence="1 2" key="1">
    <citation type="submission" date="2023-09" db="EMBL/GenBank/DDBJ databases">
        <authorList>
            <person name="Wang M."/>
        </authorList>
    </citation>
    <scope>NUCLEOTIDE SEQUENCE [LARGE SCALE GENOMIC DNA]</scope>
    <source>
        <strain evidence="1">GT-2023</strain>
        <tissue evidence="1">Liver</tissue>
    </source>
</reference>
<protein>
    <submittedName>
        <fullName evidence="1">Uncharacterized protein</fullName>
    </submittedName>
</protein>